<dbReference type="InterPro" id="IPR016197">
    <property type="entry name" value="Chromo-like_dom_sf"/>
</dbReference>
<dbReference type="AlphaFoldDB" id="A0AAE0QYB8"/>
<name>A0AAE0QYB8_9TELE</name>
<dbReference type="InterPro" id="IPR043502">
    <property type="entry name" value="DNA/RNA_pol_sf"/>
</dbReference>
<accession>A0AAE0QYB8</accession>
<evidence type="ECO:0000313" key="3">
    <source>
        <dbReference type="Proteomes" id="UP001274896"/>
    </source>
</evidence>
<keyword evidence="3" id="KW-1185">Reference proteome</keyword>
<dbReference type="SUPFAM" id="SSF54160">
    <property type="entry name" value="Chromo domain-like"/>
    <property type="match status" value="1"/>
</dbReference>
<dbReference type="Proteomes" id="UP001274896">
    <property type="component" value="Unassembled WGS sequence"/>
</dbReference>
<dbReference type="Gene3D" id="2.40.50.40">
    <property type="match status" value="1"/>
</dbReference>
<evidence type="ECO:0008006" key="4">
    <source>
        <dbReference type="Google" id="ProtNLM"/>
    </source>
</evidence>
<evidence type="ECO:0000313" key="2">
    <source>
        <dbReference type="EMBL" id="KAK3535631.1"/>
    </source>
</evidence>
<proteinExistence type="predicted"/>
<reference evidence="2" key="1">
    <citation type="submission" date="2023-06" db="EMBL/GenBank/DDBJ databases">
        <title>Male Hemibagrus guttatus genome.</title>
        <authorList>
            <person name="Bian C."/>
        </authorList>
    </citation>
    <scope>NUCLEOTIDE SEQUENCE</scope>
    <source>
        <strain evidence="2">Male_cb2023</strain>
        <tissue evidence="2">Muscle</tissue>
    </source>
</reference>
<sequence length="300" mass="34184">MSLEHPPRHCFAKSVESSHCAMAASVLGEYQDLLEVFSKEKATHLPPHRPWDCAINLLPNAMLPKSRIYPLSLPDDHIHHVRTMLARLLEHKLYVKEEKCKFHQKSITFLGYVISQQGMEMDNNKSGELSDVPGVNVWVQSSQEIWERAHICLQRAIRTQRIQANCHRHTHPEYMVVKTTMPETQPSICRSILHLTSDQTSVVPPGAPTYLSHITAIPCVTPQARLLSPKPRQCNPTATSRNQRGPGLYSLHSPELRRVGNRLQYLVDCEGYGPEERSWVNAHDILNPSLAEDFHRMHPN</sequence>
<protein>
    <recommendedName>
        <fullName evidence="4">Chromo domain-containing protein</fullName>
    </recommendedName>
</protein>
<organism evidence="2 3">
    <name type="scientific">Hemibagrus guttatus</name>
    <dbReference type="NCBI Taxonomy" id="175788"/>
    <lineage>
        <taxon>Eukaryota</taxon>
        <taxon>Metazoa</taxon>
        <taxon>Chordata</taxon>
        <taxon>Craniata</taxon>
        <taxon>Vertebrata</taxon>
        <taxon>Euteleostomi</taxon>
        <taxon>Actinopterygii</taxon>
        <taxon>Neopterygii</taxon>
        <taxon>Teleostei</taxon>
        <taxon>Ostariophysi</taxon>
        <taxon>Siluriformes</taxon>
        <taxon>Bagridae</taxon>
        <taxon>Hemibagrus</taxon>
    </lineage>
</organism>
<comment type="caution">
    <text evidence="2">The sequence shown here is derived from an EMBL/GenBank/DDBJ whole genome shotgun (WGS) entry which is preliminary data.</text>
</comment>
<feature type="region of interest" description="Disordered" evidence="1">
    <location>
        <begin position="228"/>
        <end position="249"/>
    </location>
</feature>
<feature type="compositionally biased region" description="Polar residues" evidence="1">
    <location>
        <begin position="234"/>
        <end position="243"/>
    </location>
</feature>
<dbReference type="EMBL" id="JAUCMX010000009">
    <property type="protein sequence ID" value="KAK3535631.1"/>
    <property type="molecule type" value="Genomic_DNA"/>
</dbReference>
<dbReference type="Gene3D" id="3.30.70.270">
    <property type="match status" value="1"/>
</dbReference>
<dbReference type="SUPFAM" id="SSF56672">
    <property type="entry name" value="DNA/RNA polymerases"/>
    <property type="match status" value="1"/>
</dbReference>
<dbReference type="InterPro" id="IPR043128">
    <property type="entry name" value="Rev_trsase/Diguanyl_cyclase"/>
</dbReference>
<evidence type="ECO:0000256" key="1">
    <source>
        <dbReference type="SAM" id="MobiDB-lite"/>
    </source>
</evidence>
<gene>
    <name evidence="2" type="ORF">QTP70_018442</name>
</gene>